<comment type="function">
    <text evidence="1">Required for the efficient initiation of filament assembly.</text>
</comment>
<keyword evidence="3" id="KW-1005">Bacterial flagellum biogenesis</keyword>
<dbReference type="AlphaFoldDB" id="A0A1X7AGC3"/>
<dbReference type="GO" id="GO:0044780">
    <property type="term" value="P:bacterial-type flagellum assembly"/>
    <property type="evidence" value="ECO:0007669"/>
    <property type="project" value="InterPro"/>
</dbReference>
<protein>
    <submittedName>
        <fullName evidence="4">FlgN protein</fullName>
    </submittedName>
</protein>
<dbReference type="EMBL" id="FWPT01000002">
    <property type="protein sequence ID" value="SMA39711.1"/>
    <property type="molecule type" value="Genomic_DNA"/>
</dbReference>
<dbReference type="SUPFAM" id="SSF140566">
    <property type="entry name" value="FlgN-like"/>
    <property type="match status" value="1"/>
</dbReference>
<proteinExistence type="inferred from homology"/>
<evidence type="ECO:0000256" key="3">
    <source>
        <dbReference type="ARBA" id="ARBA00022795"/>
    </source>
</evidence>
<dbReference type="Gene3D" id="1.20.58.300">
    <property type="entry name" value="FlgN-like"/>
    <property type="match status" value="1"/>
</dbReference>
<accession>A0A1X7AGC3</accession>
<dbReference type="InterPro" id="IPR036679">
    <property type="entry name" value="FlgN-like_sf"/>
</dbReference>
<organism evidence="4 5">
    <name type="scientific">Parendozoicomonas haliclonae</name>
    <dbReference type="NCBI Taxonomy" id="1960125"/>
    <lineage>
        <taxon>Bacteria</taxon>
        <taxon>Pseudomonadati</taxon>
        <taxon>Pseudomonadota</taxon>
        <taxon>Gammaproteobacteria</taxon>
        <taxon>Oceanospirillales</taxon>
        <taxon>Endozoicomonadaceae</taxon>
        <taxon>Parendozoicomonas</taxon>
    </lineage>
</organism>
<dbReference type="Pfam" id="PF05130">
    <property type="entry name" value="FlgN"/>
    <property type="match status" value="1"/>
</dbReference>
<dbReference type="Proteomes" id="UP000196573">
    <property type="component" value="Unassembled WGS sequence"/>
</dbReference>
<keyword evidence="5" id="KW-1185">Reference proteome</keyword>
<name>A0A1X7AGC3_9GAMM</name>
<dbReference type="InterPro" id="IPR007809">
    <property type="entry name" value="FlgN-like"/>
</dbReference>
<evidence type="ECO:0000313" key="5">
    <source>
        <dbReference type="Proteomes" id="UP000196573"/>
    </source>
</evidence>
<evidence type="ECO:0000313" key="4">
    <source>
        <dbReference type="EMBL" id="SMA39711.1"/>
    </source>
</evidence>
<dbReference type="OrthoDB" id="6119819at2"/>
<gene>
    <name evidence="4" type="ORF">EHSB41UT_01085</name>
</gene>
<comment type="similarity">
    <text evidence="2">Belongs to the FlgN family.</text>
</comment>
<sequence>MDALARNILDAGNLFDSLETTLLAQHRHLLERDMAAVEDDTRQLKSYLARIRSNVLLRNQQLVAAGFSADETGMQDYLNALPEKRRIMVEQQWRELELKVTRCREINSVNGRLQGRLRSVTAKLLGLIWGQIPGRAYNRFGQIVIEAPKNLSGA</sequence>
<dbReference type="RefSeq" id="WP_087107652.1">
    <property type="nucleotide sequence ID" value="NZ_CBCSCN010000001.1"/>
</dbReference>
<reference evidence="4 5" key="1">
    <citation type="submission" date="2017-03" db="EMBL/GenBank/DDBJ databases">
        <authorList>
            <person name="Afonso C.L."/>
            <person name="Miller P.J."/>
            <person name="Scott M.A."/>
            <person name="Spackman E."/>
            <person name="Goraichik I."/>
            <person name="Dimitrov K.M."/>
            <person name="Suarez D.L."/>
            <person name="Swayne D.E."/>
        </authorList>
    </citation>
    <scope>NUCLEOTIDE SEQUENCE [LARGE SCALE GENOMIC DNA]</scope>
    <source>
        <strain evidence="4">SB41UT1</strain>
    </source>
</reference>
<evidence type="ECO:0000256" key="1">
    <source>
        <dbReference type="ARBA" id="ARBA00002397"/>
    </source>
</evidence>
<evidence type="ECO:0000256" key="2">
    <source>
        <dbReference type="ARBA" id="ARBA00007703"/>
    </source>
</evidence>